<dbReference type="EMBL" id="BMMT01000002">
    <property type="protein sequence ID" value="GGI75903.1"/>
    <property type="molecule type" value="Genomic_DNA"/>
</dbReference>
<feature type="signal peptide" evidence="3">
    <location>
        <begin position="1"/>
        <end position="28"/>
    </location>
</feature>
<reference evidence="4 5" key="1">
    <citation type="journal article" date="2014" name="Int. J. Syst. Evol. Microbiol.">
        <title>Complete genome sequence of Corynebacterium casei LMG S-19264T (=DSM 44701T), isolated from a smear-ripened cheese.</title>
        <authorList>
            <consortium name="US DOE Joint Genome Institute (JGI-PGF)"/>
            <person name="Walter F."/>
            <person name="Albersmeier A."/>
            <person name="Kalinowski J."/>
            <person name="Ruckert C."/>
        </authorList>
    </citation>
    <scope>NUCLEOTIDE SEQUENCE [LARGE SCALE GENOMIC DNA]</scope>
    <source>
        <strain evidence="4 5">CGMCC 4.7206</strain>
    </source>
</reference>
<dbReference type="Pfam" id="PF02113">
    <property type="entry name" value="Peptidase_S13"/>
    <property type="match status" value="1"/>
</dbReference>
<comment type="caution">
    <text evidence="4">The sequence shown here is derived from an EMBL/GenBank/DDBJ whole genome shotgun (WGS) entry which is preliminary data.</text>
</comment>
<dbReference type="GO" id="GO:0000270">
    <property type="term" value="P:peptidoglycan metabolic process"/>
    <property type="evidence" value="ECO:0007669"/>
    <property type="project" value="TreeGrafter"/>
</dbReference>
<accession>A0A917JP22</accession>
<keyword evidence="4" id="KW-0645">Protease</keyword>
<evidence type="ECO:0000313" key="4">
    <source>
        <dbReference type="EMBL" id="GGI75903.1"/>
    </source>
</evidence>
<dbReference type="Gene3D" id="3.50.80.20">
    <property type="entry name" value="D-Ala-D-Ala carboxypeptidase C, peptidase S13"/>
    <property type="match status" value="1"/>
</dbReference>
<evidence type="ECO:0000256" key="1">
    <source>
        <dbReference type="ARBA" id="ARBA00006096"/>
    </source>
</evidence>
<dbReference type="Proteomes" id="UP000597989">
    <property type="component" value="Unassembled WGS sequence"/>
</dbReference>
<sequence>MRRRWAFGLVLALGMPLASVAVSGAAPAGPDALRVDLDDILADARLRGAHAGVVVRDPATDEVLYSRQAADRATPASNAKLLTAAAALEVLGPEYRFRTEVVTNAPQLGPVLLGDLYLRGTGDPTLLATDYDRLAEQVAAAGIREVRGRLRTDDTWFDDVPLGTGWVWDDEPYYYAAPVSALTVAPNTDFDAGTVIVRVVPTVEGRPAQVSLDPPTRAVRIDNRTTTSAEGVADVSVLRDHGGSRVVVSGTIPAGAQPVEDFTTVLDPSAYAADVFARALAAHGVVVRGTGEGTAPGGARVLAERQSMPLRELLVPFMKLSNNGHAEVLVKAMGREVRGEGSWAAGLAVLTEQVRGLGVDPQVLRLVDGSGLSTMDSVTPEQLTVLLDNARERPWFPVFYDSLPVAGVADRMVGGTLRNRMGGTAAAGNVHAKTGSLTGVISLSGYVTAADGRELVFSVVFNDFLGSSPQDLQDAIAIRLAGYDGAADQPRGRVRVPRARVLQDDPATSVDESALECSWVKAC</sequence>
<dbReference type="GO" id="GO:0004185">
    <property type="term" value="F:serine-type carboxypeptidase activity"/>
    <property type="evidence" value="ECO:0007669"/>
    <property type="project" value="InterPro"/>
</dbReference>
<evidence type="ECO:0000313" key="5">
    <source>
        <dbReference type="Proteomes" id="UP000597989"/>
    </source>
</evidence>
<proteinExistence type="inferred from homology"/>
<dbReference type="PANTHER" id="PTHR30023:SF0">
    <property type="entry name" value="PENICILLIN-SENSITIVE CARBOXYPEPTIDASE A"/>
    <property type="match status" value="1"/>
</dbReference>
<dbReference type="Gene3D" id="3.40.710.10">
    <property type="entry name" value="DD-peptidase/beta-lactamase superfamily"/>
    <property type="match status" value="2"/>
</dbReference>
<organism evidence="4 5">
    <name type="scientific">Saccharopolyspora thermophila</name>
    <dbReference type="NCBI Taxonomy" id="89367"/>
    <lineage>
        <taxon>Bacteria</taxon>
        <taxon>Bacillati</taxon>
        <taxon>Actinomycetota</taxon>
        <taxon>Actinomycetes</taxon>
        <taxon>Pseudonocardiales</taxon>
        <taxon>Pseudonocardiaceae</taxon>
        <taxon>Saccharopolyspora</taxon>
    </lineage>
</organism>
<gene>
    <name evidence="4" type="primary">dacC</name>
    <name evidence="4" type="ORF">GCM10011581_11240</name>
</gene>
<dbReference type="PANTHER" id="PTHR30023">
    <property type="entry name" value="D-ALANYL-D-ALANINE CARBOXYPEPTIDASE"/>
    <property type="match status" value="1"/>
</dbReference>
<dbReference type="InterPro" id="IPR012338">
    <property type="entry name" value="Beta-lactam/transpept-like"/>
</dbReference>
<keyword evidence="4" id="KW-0121">Carboxypeptidase</keyword>
<dbReference type="NCBIfam" id="TIGR00666">
    <property type="entry name" value="PBP4"/>
    <property type="match status" value="1"/>
</dbReference>
<dbReference type="GO" id="GO:0006508">
    <property type="term" value="P:proteolysis"/>
    <property type="evidence" value="ECO:0007669"/>
    <property type="project" value="InterPro"/>
</dbReference>
<dbReference type="SUPFAM" id="SSF56601">
    <property type="entry name" value="beta-lactamase/transpeptidase-like"/>
    <property type="match status" value="1"/>
</dbReference>
<name>A0A917JP22_9PSEU</name>
<protein>
    <submittedName>
        <fullName evidence="4">D-alanyl-D-alanine carboxypeptidase DacC</fullName>
    </submittedName>
</protein>
<dbReference type="InterPro" id="IPR000667">
    <property type="entry name" value="Peptidase_S13"/>
</dbReference>
<keyword evidence="3" id="KW-0732">Signal</keyword>
<dbReference type="PRINTS" id="PR00922">
    <property type="entry name" value="DADACBPTASE3"/>
</dbReference>
<dbReference type="RefSeq" id="WP_188986116.1">
    <property type="nucleotide sequence ID" value="NZ_BMMT01000002.1"/>
</dbReference>
<evidence type="ECO:0000256" key="2">
    <source>
        <dbReference type="ARBA" id="ARBA00022801"/>
    </source>
</evidence>
<keyword evidence="2" id="KW-0378">Hydrolase</keyword>
<comment type="similarity">
    <text evidence="1">Belongs to the peptidase S13 family.</text>
</comment>
<feature type="chain" id="PRO_5037907943" evidence="3">
    <location>
        <begin position="29"/>
        <end position="523"/>
    </location>
</feature>
<dbReference type="AlphaFoldDB" id="A0A917JP22"/>
<evidence type="ECO:0000256" key="3">
    <source>
        <dbReference type="SAM" id="SignalP"/>
    </source>
</evidence>